<gene>
    <name evidence="16" type="ORF">HA48_12490</name>
</gene>
<keyword evidence="7" id="KW-0259">Enterobactin biosynthesis</keyword>
<dbReference type="GO" id="GO:0005886">
    <property type="term" value="C:plasma membrane"/>
    <property type="evidence" value="ECO:0007669"/>
    <property type="project" value="TreeGrafter"/>
</dbReference>
<proteinExistence type="inferred from homology"/>
<dbReference type="STRING" id="1076551.HA48_12490"/>
<dbReference type="PRINTS" id="PR01399">
    <property type="entry name" value="ENTSNTHTASED"/>
</dbReference>
<dbReference type="InterPro" id="IPR008278">
    <property type="entry name" value="4-PPantetheinyl_Trfase_dom"/>
</dbReference>
<comment type="subunit">
    <text evidence="4">EntB, EntD, EntE, and EntF form a multienzyme complex called enterobactin synthase.</text>
</comment>
<evidence type="ECO:0000256" key="1">
    <source>
        <dbReference type="ARBA" id="ARBA00003937"/>
    </source>
</evidence>
<evidence type="ECO:0000256" key="3">
    <source>
        <dbReference type="ARBA" id="ARBA00008342"/>
    </source>
</evidence>
<dbReference type="OrthoDB" id="8210607at2"/>
<keyword evidence="17" id="KW-1185">Reference proteome</keyword>
<evidence type="ECO:0000259" key="15">
    <source>
        <dbReference type="Pfam" id="PF17837"/>
    </source>
</evidence>
<dbReference type="GO" id="GO:0009366">
    <property type="term" value="C:enterobactin synthetase complex"/>
    <property type="evidence" value="ECO:0007669"/>
    <property type="project" value="InterPro"/>
</dbReference>
<dbReference type="Proteomes" id="UP000193104">
    <property type="component" value="Unassembled WGS sequence"/>
</dbReference>
<dbReference type="GO" id="GO:0008897">
    <property type="term" value="F:holo-[acyl-carrier-protein] synthase activity"/>
    <property type="evidence" value="ECO:0007669"/>
    <property type="project" value="InterPro"/>
</dbReference>
<evidence type="ECO:0000256" key="6">
    <source>
        <dbReference type="ARBA" id="ARBA00022679"/>
    </source>
</evidence>
<feature type="binding site" evidence="12">
    <location>
        <position position="126"/>
    </location>
    <ligand>
        <name>CoA</name>
        <dbReference type="ChEBI" id="CHEBI:57287"/>
    </ligand>
</feature>
<name>A0A1X1D8N3_9GAMM</name>
<comment type="cofactor">
    <cofactor evidence="13">
        <name>Mg(2+)</name>
        <dbReference type="ChEBI" id="CHEBI:18420"/>
    </cofactor>
</comment>
<dbReference type="InterPro" id="IPR037143">
    <property type="entry name" value="4-PPantetheinyl_Trfase_dom_sf"/>
</dbReference>
<dbReference type="EMBL" id="MLFS01000032">
    <property type="protein sequence ID" value="ORM72910.1"/>
    <property type="molecule type" value="Genomic_DNA"/>
</dbReference>
<evidence type="ECO:0000259" key="14">
    <source>
        <dbReference type="Pfam" id="PF01648"/>
    </source>
</evidence>
<comment type="catalytic activity">
    <reaction evidence="10">
        <text>apo-[aryl-carrier protein] + CoA = holo-[aryl-carrier protein] + adenosine 3',5'-bisphosphate + H(+)</text>
        <dbReference type="Rhea" id="RHEA:48404"/>
        <dbReference type="Rhea" id="RHEA-COMP:15903"/>
        <dbReference type="Rhea" id="RHEA-COMP:17557"/>
        <dbReference type="ChEBI" id="CHEBI:15378"/>
        <dbReference type="ChEBI" id="CHEBI:29999"/>
        <dbReference type="ChEBI" id="CHEBI:57287"/>
        <dbReference type="ChEBI" id="CHEBI:58343"/>
        <dbReference type="ChEBI" id="CHEBI:64479"/>
    </reaction>
</comment>
<feature type="binding site" evidence="12">
    <location>
        <begin position="106"/>
        <end position="107"/>
    </location>
    <ligand>
        <name>CoA</name>
        <dbReference type="ChEBI" id="CHEBI:57287"/>
    </ligand>
</feature>
<evidence type="ECO:0000256" key="2">
    <source>
        <dbReference type="ARBA" id="ARBA00004993"/>
    </source>
</evidence>
<feature type="binding site" evidence="13">
    <location>
        <position position="126"/>
    </location>
    <ligand>
        <name>Mg(2+)</name>
        <dbReference type="ChEBI" id="CHEBI:18420"/>
    </ligand>
</feature>
<dbReference type="Gene3D" id="3.90.470.20">
    <property type="entry name" value="4'-phosphopantetheinyl transferase domain"/>
    <property type="match status" value="1"/>
</dbReference>
<comment type="similarity">
    <text evidence="3">Belongs to the P-Pant transferase superfamily. EntD family.</text>
</comment>
<evidence type="ECO:0000256" key="10">
    <source>
        <dbReference type="ARBA" id="ARBA00049176"/>
    </source>
</evidence>
<feature type="domain" description="4'-phosphopantetheinyl transferase" evidence="14">
    <location>
        <begin position="123"/>
        <end position="207"/>
    </location>
</feature>
<accession>A0A1X1D8N3</accession>
<keyword evidence="13" id="KW-0460">Magnesium</keyword>
<dbReference type="UniPathway" id="UPA00017"/>
<evidence type="ECO:0000256" key="5">
    <source>
        <dbReference type="ARBA" id="ARBA00019087"/>
    </source>
</evidence>
<dbReference type="GO" id="GO:0009239">
    <property type="term" value="P:enterobactin biosynthetic process"/>
    <property type="evidence" value="ECO:0007669"/>
    <property type="project" value="UniProtKB-UniPathway"/>
</dbReference>
<feature type="domain" description="4'-phosphopantetheinyl transferase N-terminal" evidence="15">
    <location>
        <begin position="55"/>
        <end position="115"/>
    </location>
</feature>
<dbReference type="Pfam" id="PF01648">
    <property type="entry name" value="ACPS"/>
    <property type="match status" value="1"/>
</dbReference>
<keyword evidence="13" id="KW-0479">Metal-binding</keyword>
<evidence type="ECO:0000256" key="11">
    <source>
        <dbReference type="ARBA" id="ARBA00049191"/>
    </source>
</evidence>
<dbReference type="AlphaFoldDB" id="A0A1X1D8N3"/>
<reference evidence="16 17" key="1">
    <citation type="journal article" date="2017" name="Antonie Van Leeuwenhoek">
        <title>Phylogenomic resolution of the bacterial genus Pantoea and its relationship with Erwinia and Tatumella.</title>
        <authorList>
            <person name="Palmer M."/>
            <person name="Steenkamp E.T."/>
            <person name="Coetzee M.P."/>
            <person name="Chan W.Y."/>
            <person name="van Zyl E."/>
            <person name="De Maayer P."/>
            <person name="Coutinho T.A."/>
            <person name="Blom J."/>
            <person name="Smits T.H."/>
            <person name="Duffy B."/>
            <person name="Venter S.N."/>
        </authorList>
    </citation>
    <scope>NUCLEOTIDE SEQUENCE [LARGE SCALE GENOMIC DNA]</scope>
    <source>
        <strain evidence="16 17">LMG 26277</strain>
    </source>
</reference>
<sequence>MFISESSLPLPASSFIRAAGTLTASSPAIAWCQFDQACWQETLHQQWQLPLPATLQGAVLKRKAEFLASRWLVQQQLEQWGIANFLLRNAADRSPIWPPGIQASLSHSHGWVVMAATQAPLCVGIDVEEVMTDKIARETAEMLMSPAEHALLTGLPLPFAQAATLLFSLKESVYKALWPQLHQPMEFHQAVLTALDLHHHQASLRLTHAFSPAFTQQTPLQARFWLQPDRVITLLTHPLPGQ</sequence>
<dbReference type="RefSeq" id="WP_128601637.1">
    <property type="nucleotide sequence ID" value="NZ_MLFS01000032.1"/>
</dbReference>
<comment type="caution">
    <text evidence="16">The sequence shown here is derived from an EMBL/GenBank/DDBJ whole genome shotgun (WGS) entry which is preliminary data.</text>
</comment>
<keyword evidence="6 16" id="KW-0808">Transferase</keyword>
<dbReference type="InterPro" id="IPR003542">
    <property type="entry name" value="Enbac_synth_compD-like"/>
</dbReference>
<evidence type="ECO:0000256" key="13">
    <source>
        <dbReference type="PIRSR" id="PIRSR603542-2"/>
    </source>
</evidence>
<evidence type="ECO:0000256" key="8">
    <source>
        <dbReference type="ARBA" id="ARBA00029894"/>
    </source>
</evidence>
<evidence type="ECO:0000313" key="17">
    <source>
        <dbReference type="Proteomes" id="UP000193104"/>
    </source>
</evidence>
<dbReference type="PANTHER" id="PTHR38096">
    <property type="entry name" value="ENTEROBACTIN SYNTHASE COMPONENT D"/>
    <property type="match status" value="1"/>
</dbReference>
<feature type="binding site" evidence="12">
    <location>
        <position position="175"/>
    </location>
    <ligand>
        <name>CoA</name>
        <dbReference type="ChEBI" id="CHEBI:57287"/>
    </ligand>
</feature>
<protein>
    <recommendedName>
        <fullName evidence="5">Enterobactin synthase component D</fullName>
    </recommendedName>
    <alternativeName>
        <fullName evidence="8">4'-phosphopantetheinyl transferase EntD</fullName>
    </alternativeName>
    <alternativeName>
        <fullName evidence="9">Enterochelin synthase D</fullName>
    </alternativeName>
</protein>
<feature type="binding site" evidence="12">
    <location>
        <position position="171"/>
    </location>
    <ligand>
        <name>CoA</name>
        <dbReference type="ChEBI" id="CHEBI:57287"/>
    </ligand>
</feature>
<comment type="function">
    <text evidence="1">Involved in the biosynthesis of the siderophore enterobactin (enterochelin), which is a macrocyclic trimeric lactone of N-(2,3-dihydroxybenzoyl)-serine. The serine trilactone serves as a scaffolding for the three catechol functionalities that provide hexadentate coordination for the tightly ligated iron(2+) atoms. Plays an essential role in the assembly of the enterobactin by catalyzing the transfer of the 4'-phosphopantetheine (Ppant) moiety from coenzyme A to the apo-domains of both EntB (ArCP domain) and EntF (PCP domain) to yield their holo-forms which make them competent for the activation of 2,3-dihydroxybenzoate (DHB) and L-serine, respectively.</text>
</comment>
<evidence type="ECO:0000256" key="4">
    <source>
        <dbReference type="ARBA" id="ARBA00011503"/>
    </source>
</evidence>
<dbReference type="InterPro" id="IPR041354">
    <property type="entry name" value="4PPT_N"/>
</dbReference>
<feature type="binding site" evidence="13">
    <location>
        <position position="128"/>
    </location>
    <ligand>
        <name>Mg(2+)</name>
        <dbReference type="ChEBI" id="CHEBI:18420"/>
    </ligand>
</feature>
<feature type="binding site" evidence="12">
    <location>
        <position position="70"/>
    </location>
    <ligand>
        <name>CoA</name>
        <dbReference type="ChEBI" id="CHEBI:57287"/>
    </ligand>
</feature>
<evidence type="ECO:0000313" key="16">
    <source>
        <dbReference type="EMBL" id="ORM72910.1"/>
    </source>
</evidence>
<comment type="catalytic activity">
    <reaction evidence="11">
        <text>apo-[peptidyl-carrier protein] + CoA = holo-[peptidyl-carrier protein] + adenosine 3',5'-bisphosphate + H(+)</text>
        <dbReference type="Rhea" id="RHEA:46228"/>
        <dbReference type="Rhea" id="RHEA-COMP:11479"/>
        <dbReference type="Rhea" id="RHEA-COMP:11480"/>
        <dbReference type="ChEBI" id="CHEBI:15378"/>
        <dbReference type="ChEBI" id="CHEBI:29999"/>
        <dbReference type="ChEBI" id="CHEBI:57287"/>
        <dbReference type="ChEBI" id="CHEBI:58343"/>
        <dbReference type="ChEBI" id="CHEBI:64479"/>
    </reaction>
</comment>
<evidence type="ECO:0000256" key="7">
    <source>
        <dbReference type="ARBA" id="ARBA00023191"/>
    </source>
</evidence>
<feature type="binding site" evidence="12">
    <location>
        <position position="62"/>
    </location>
    <ligand>
        <name>CoA</name>
        <dbReference type="ChEBI" id="CHEBI:57287"/>
    </ligand>
</feature>
<organism evidence="16 17">
    <name type="scientific">Pantoea wallisii</name>
    <dbReference type="NCBI Taxonomy" id="1076551"/>
    <lineage>
        <taxon>Bacteria</taxon>
        <taxon>Pseudomonadati</taxon>
        <taxon>Pseudomonadota</taxon>
        <taxon>Gammaproteobacteria</taxon>
        <taxon>Enterobacterales</taxon>
        <taxon>Erwiniaceae</taxon>
        <taxon>Pantoea</taxon>
    </lineage>
</organism>
<evidence type="ECO:0000256" key="12">
    <source>
        <dbReference type="PIRSR" id="PIRSR603542-1"/>
    </source>
</evidence>
<dbReference type="GO" id="GO:0000287">
    <property type="term" value="F:magnesium ion binding"/>
    <property type="evidence" value="ECO:0007669"/>
    <property type="project" value="InterPro"/>
</dbReference>
<comment type="pathway">
    <text evidence="2">Siderophore biosynthesis; enterobactin biosynthesis.</text>
</comment>
<dbReference type="SUPFAM" id="SSF56214">
    <property type="entry name" value="4'-phosphopantetheinyl transferase"/>
    <property type="match status" value="1"/>
</dbReference>
<dbReference type="PANTHER" id="PTHR38096:SF1">
    <property type="entry name" value="ENTEROBACTIN SYNTHASE COMPONENT D"/>
    <property type="match status" value="1"/>
</dbReference>
<dbReference type="Pfam" id="PF17837">
    <property type="entry name" value="4PPT_N"/>
    <property type="match status" value="1"/>
</dbReference>
<evidence type="ECO:0000256" key="9">
    <source>
        <dbReference type="ARBA" id="ARBA00031996"/>
    </source>
</evidence>